<comment type="caution">
    <text evidence="1">The sequence shown here is derived from an EMBL/GenBank/DDBJ whole genome shotgun (WGS) entry which is preliminary data.</text>
</comment>
<evidence type="ECO:0000313" key="1">
    <source>
        <dbReference type="EMBL" id="MBK9298041.1"/>
    </source>
</evidence>
<organism evidence="1 2">
    <name type="scientific">Candidatus Neomicrothrix subdominans</name>
    <dbReference type="NCBI Taxonomy" id="2954438"/>
    <lineage>
        <taxon>Bacteria</taxon>
        <taxon>Bacillati</taxon>
        <taxon>Actinomycetota</taxon>
        <taxon>Acidimicrobiia</taxon>
        <taxon>Acidimicrobiales</taxon>
        <taxon>Microthrixaceae</taxon>
        <taxon>Candidatus Neomicrothrix</taxon>
    </lineage>
</organism>
<proteinExistence type="predicted"/>
<dbReference type="Proteomes" id="UP000727993">
    <property type="component" value="Unassembled WGS sequence"/>
</dbReference>
<dbReference type="AlphaFoldDB" id="A0A936NFI0"/>
<evidence type="ECO:0000313" key="2">
    <source>
        <dbReference type="Proteomes" id="UP000727993"/>
    </source>
</evidence>
<gene>
    <name evidence="1" type="ORF">IPN02_14655</name>
</gene>
<protein>
    <submittedName>
        <fullName evidence="1">Uncharacterized protein</fullName>
    </submittedName>
</protein>
<sequence>MVGITASDHLPSIRVRRQAEFLHGVGPLAALDFFAGVGECLAGDQVEWSLYRLDLFVDVQGWDLHGDDHHQFGCRAERRDLHEHDGDFGGFEPGRLIPKTVCARILPV</sequence>
<name>A0A936NFI0_9ACTN</name>
<reference evidence="1 2" key="1">
    <citation type="submission" date="2020-10" db="EMBL/GenBank/DDBJ databases">
        <title>Connecting structure to function with the recovery of over 1000 high-quality activated sludge metagenome-assembled genomes encoding full-length rRNA genes using long-read sequencing.</title>
        <authorList>
            <person name="Singleton C.M."/>
            <person name="Petriglieri F."/>
            <person name="Kristensen J.M."/>
            <person name="Kirkegaard R.H."/>
            <person name="Michaelsen T.Y."/>
            <person name="Andersen M.H."/>
            <person name="Karst S.M."/>
            <person name="Dueholm M.S."/>
            <person name="Nielsen P.H."/>
            <person name="Albertsen M."/>
        </authorList>
    </citation>
    <scope>NUCLEOTIDE SEQUENCE [LARGE SCALE GENOMIC DNA]</scope>
    <source>
        <strain evidence="1">Lyne_18-Q3-R50-59_MAXAC.006</strain>
    </source>
</reference>
<dbReference type="EMBL" id="JADJZA010000008">
    <property type="protein sequence ID" value="MBK9298041.1"/>
    <property type="molecule type" value="Genomic_DNA"/>
</dbReference>
<accession>A0A936NFI0</accession>